<dbReference type="Gene3D" id="2.40.70.10">
    <property type="entry name" value="Acid Proteases"/>
    <property type="match status" value="1"/>
</dbReference>
<dbReference type="GO" id="GO:0004190">
    <property type="term" value="F:aspartic-type endopeptidase activity"/>
    <property type="evidence" value="ECO:0007669"/>
    <property type="project" value="InterPro"/>
</dbReference>
<dbReference type="InterPro" id="IPR021109">
    <property type="entry name" value="Peptidase_aspartic_dom_sf"/>
</dbReference>
<proteinExistence type="predicted"/>
<protein>
    <submittedName>
        <fullName evidence="1">Clan AA aspartic protease</fullName>
    </submittedName>
</protein>
<dbReference type="InterPro" id="IPR001969">
    <property type="entry name" value="Aspartic_peptidase_AS"/>
</dbReference>
<organism evidence="1 2">
    <name type="scientific">Sinomicrobium weinanense</name>
    <dbReference type="NCBI Taxonomy" id="2842200"/>
    <lineage>
        <taxon>Bacteria</taxon>
        <taxon>Pseudomonadati</taxon>
        <taxon>Bacteroidota</taxon>
        <taxon>Flavobacteriia</taxon>
        <taxon>Flavobacteriales</taxon>
        <taxon>Flavobacteriaceae</taxon>
        <taxon>Sinomicrobium</taxon>
    </lineage>
</organism>
<dbReference type="EMBL" id="JACVDC010000001">
    <property type="protein sequence ID" value="MBC9794526.1"/>
    <property type="molecule type" value="Genomic_DNA"/>
</dbReference>
<evidence type="ECO:0000313" key="2">
    <source>
        <dbReference type="Proteomes" id="UP000653730"/>
    </source>
</evidence>
<name>A0A926JNT3_9FLAO</name>
<dbReference type="PROSITE" id="PS00141">
    <property type="entry name" value="ASP_PROTEASE"/>
    <property type="match status" value="1"/>
</dbReference>
<keyword evidence="1" id="KW-0378">Hydrolase</keyword>
<dbReference type="CDD" id="cd05483">
    <property type="entry name" value="retropepsin_like_bacteria"/>
    <property type="match status" value="1"/>
</dbReference>
<dbReference type="GO" id="GO:0006508">
    <property type="term" value="P:proteolysis"/>
    <property type="evidence" value="ECO:0007669"/>
    <property type="project" value="UniProtKB-KW"/>
</dbReference>
<accession>A0A926JNT3</accession>
<sequence>MKNLKTFLREKGFVRVPLVLTNTNHFEIKAEINGIEGRFILDTGASSTCVGTDCIAHFNLSSEDSEVKAAGAGANNMDTRISKKNSLSIGSWSKKKVKLVLFNLSHVNEALVQHDSLPVHGIIGADVLKKAKAIIDYDKKCVYLKKSRNKKNGTTAQT</sequence>
<dbReference type="RefSeq" id="WP_187963675.1">
    <property type="nucleotide sequence ID" value="NZ_JACVDC010000001.1"/>
</dbReference>
<evidence type="ECO:0000313" key="1">
    <source>
        <dbReference type="EMBL" id="MBC9794526.1"/>
    </source>
</evidence>
<keyword evidence="2" id="KW-1185">Reference proteome</keyword>
<dbReference type="Pfam" id="PF13650">
    <property type="entry name" value="Asp_protease_2"/>
    <property type="match status" value="1"/>
</dbReference>
<keyword evidence="1" id="KW-0645">Protease</keyword>
<dbReference type="Proteomes" id="UP000653730">
    <property type="component" value="Unassembled WGS sequence"/>
</dbReference>
<dbReference type="InterPro" id="IPR034122">
    <property type="entry name" value="Retropepsin-like_bacterial"/>
</dbReference>
<gene>
    <name evidence="1" type="ORF">IBL28_00990</name>
</gene>
<comment type="caution">
    <text evidence="1">The sequence shown here is derived from an EMBL/GenBank/DDBJ whole genome shotgun (WGS) entry which is preliminary data.</text>
</comment>
<dbReference type="AlphaFoldDB" id="A0A926JNT3"/>
<reference evidence="1 2" key="1">
    <citation type="submission" date="2020-09" db="EMBL/GenBank/DDBJ databases">
        <title>Sinomicrobium weinanense sp. nov., a halophilic bacteria isolated from saline-alkali soil.</title>
        <authorList>
            <person name="Wu P."/>
            <person name="Ren H."/>
            <person name="Mei Y."/>
            <person name="Liang Y."/>
            <person name="Chen Z."/>
        </authorList>
    </citation>
    <scope>NUCLEOTIDE SEQUENCE [LARGE SCALE GENOMIC DNA]</scope>
    <source>
        <strain evidence="1 2">FJxs</strain>
    </source>
</reference>
<dbReference type="SUPFAM" id="SSF50630">
    <property type="entry name" value="Acid proteases"/>
    <property type="match status" value="1"/>
</dbReference>